<name>A0AAV7JW97_9METZ</name>
<organism evidence="1 2">
    <name type="scientific">Oopsacas minuta</name>
    <dbReference type="NCBI Taxonomy" id="111878"/>
    <lineage>
        <taxon>Eukaryota</taxon>
        <taxon>Metazoa</taxon>
        <taxon>Porifera</taxon>
        <taxon>Hexactinellida</taxon>
        <taxon>Hexasterophora</taxon>
        <taxon>Lyssacinosida</taxon>
        <taxon>Leucopsacidae</taxon>
        <taxon>Oopsacas</taxon>
    </lineage>
</organism>
<dbReference type="EMBL" id="JAKMXF010000296">
    <property type="protein sequence ID" value="KAI6652936.1"/>
    <property type="molecule type" value="Genomic_DNA"/>
</dbReference>
<dbReference type="Proteomes" id="UP001165289">
    <property type="component" value="Unassembled WGS sequence"/>
</dbReference>
<dbReference type="AlphaFoldDB" id="A0AAV7JW97"/>
<evidence type="ECO:0000313" key="1">
    <source>
        <dbReference type="EMBL" id="KAI6652936.1"/>
    </source>
</evidence>
<reference evidence="1 2" key="1">
    <citation type="journal article" date="2023" name="BMC Biol.">
        <title>The compact genome of the sponge Oopsacas minuta (Hexactinellida) is lacking key metazoan core genes.</title>
        <authorList>
            <person name="Santini S."/>
            <person name="Schenkelaars Q."/>
            <person name="Jourda C."/>
            <person name="Duchesne M."/>
            <person name="Belahbib H."/>
            <person name="Rocher C."/>
            <person name="Selva M."/>
            <person name="Riesgo A."/>
            <person name="Vervoort M."/>
            <person name="Leys S.P."/>
            <person name="Kodjabachian L."/>
            <person name="Le Bivic A."/>
            <person name="Borchiellini C."/>
            <person name="Claverie J.M."/>
            <person name="Renard E."/>
        </authorList>
    </citation>
    <scope>NUCLEOTIDE SEQUENCE [LARGE SCALE GENOMIC DNA]</scope>
    <source>
        <strain evidence="1">SPO-2</strain>
    </source>
</reference>
<evidence type="ECO:0000313" key="2">
    <source>
        <dbReference type="Proteomes" id="UP001165289"/>
    </source>
</evidence>
<proteinExistence type="predicted"/>
<keyword evidence="2" id="KW-1185">Reference proteome</keyword>
<accession>A0AAV7JW97</accession>
<gene>
    <name evidence="1" type="ORF">LOD99_4013</name>
</gene>
<comment type="caution">
    <text evidence="1">The sequence shown here is derived from an EMBL/GenBank/DDBJ whole genome shotgun (WGS) entry which is preliminary data.</text>
</comment>
<sequence>MVENDGKQIKPCKKEFATNTDISKTDNLNKYKATLDYYSDDEFEIDNIDISETEVQEVEVMYTTIFKEDEKLPSVIAMKNKIISRISEEIASPNAINIDETN</sequence>
<protein>
    <submittedName>
        <fullName evidence="1">Uncharacterized protein</fullName>
    </submittedName>
</protein>